<proteinExistence type="predicted"/>
<dbReference type="Proteomes" id="UP000004814">
    <property type="component" value="Unassembled WGS sequence"/>
</dbReference>
<organism evidence="1 2">
    <name type="scientific">Burkholderia ambifaria MEX-5</name>
    <dbReference type="NCBI Taxonomy" id="396597"/>
    <lineage>
        <taxon>Bacteria</taxon>
        <taxon>Pseudomonadati</taxon>
        <taxon>Pseudomonadota</taxon>
        <taxon>Betaproteobacteria</taxon>
        <taxon>Burkholderiales</taxon>
        <taxon>Burkholderiaceae</taxon>
        <taxon>Burkholderia</taxon>
        <taxon>Burkholderia cepacia complex</taxon>
    </lineage>
</organism>
<evidence type="ECO:0008006" key="3">
    <source>
        <dbReference type="Google" id="ProtNLM"/>
    </source>
</evidence>
<gene>
    <name evidence="1" type="ORF">BamMEX5DRAFT_3238</name>
</gene>
<protein>
    <recommendedName>
        <fullName evidence="3">Helix-turn-helix domain-containing protein</fullName>
    </recommendedName>
</protein>
<sequence>MRHASSSEPRSCLQRTLAKMTRAIAVTVAVGESTVYRTKRRFVEMGLEAALNEQARPGAQRKLSGKEEALLLIATACTDPPPGR</sequence>
<dbReference type="AlphaFoldDB" id="B1T622"/>
<evidence type="ECO:0000313" key="2">
    <source>
        <dbReference type="Proteomes" id="UP000004814"/>
    </source>
</evidence>
<dbReference type="PATRIC" id="fig|396597.7.peg.4766"/>
<reference evidence="1 2" key="1">
    <citation type="submission" date="2008-03" db="EMBL/GenBank/DDBJ databases">
        <title>Sequencing of the draft genome and assembly of Burkholderia ambifaria MEX-5.</title>
        <authorList>
            <consortium name="US DOE Joint Genome Institute (JGI-PGF)"/>
            <person name="Copeland A."/>
            <person name="Lucas S."/>
            <person name="Lapidus A."/>
            <person name="Glavina del Rio T."/>
            <person name="Dalin E."/>
            <person name="Tice H."/>
            <person name="Bruce D."/>
            <person name="Goodwin L."/>
            <person name="Pitluck S."/>
            <person name="Larimer F."/>
            <person name="Land M.L."/>
            <person name="Hauser L."/>
            <person name="Tiedje J."/>
            <person name="Richardson P."/>
        </authorList>
    </citation>
    <scope>NUCLEOTIDE SEQUENCE [LARGE SCALE GENOMIC DNA]</scope>
    <source>
        <strain evidence="1 2">MEX-5</strain>
    </source>
</reference>
<dbReference type="Pfam" id="PF13551">
    <property type="entry name" value="HTH_29"/>
    <property type="match status" value="1"/>
</dbReference>
<accession>B1T622</accession>
<comment type="caution">
    <text evidence="1">The sequence shown here is derived from an EMBL/GenBank/DDBJ whole genome shotgun (WGS) entry which is preliminary data.</text>
</comment>
<dbReference type="EMBL" id="ABLK01000097">
    <property type="protein sequence ID" value="EDT40987.1"/>
    <property type="molecule type" value="Genomic_DNA"/>
</dbReference>
<evidence type="ECO:0000313" key="1">
    <source>
        <dbReference type="EMBL" id="EDT40987.1"/>
    </source>
</evidence>
<name>B1T622_9BURK</name>